<organism evidence="2 3">
    <name type="scientific">Prorocentrum cordatum</name>
    <dbReference type="NCBI Taxonomy" id="2364126"/>
    <lineage>
        <taxon>Eukaryota</taxon>
        <taxon>Sar</taxon>
        <taxon>Alveolata</taxon>
        <taxon>Dinophyceae</taxon>
        <taxon>Prorocentrales</taxon>
        <taxon>Prorocentraceae</taxon>
        <taxon>Prorocentrum</taxon>
    </lineage>
</organism>
<comment type="caution">
    <text evidence="2">The sequence shown here is derived from an EMBL/GenBank/DDBJ whole genome shotgun (WGS) entry which is preliminary data.</text>
</comment>
<feature type="non-terminal residue" evidence="2">
    <location>
        <position position="1"/>
    </location>
</feature>
<reference evidence="2" key="1">
    <citation type="submission" date="2023-10" db="EMBL/GenBank/DDBJ databases">
        <authorList>
            <person name="Chen Y."/>
            <person name="Shah S."/>
            <person name="Dougan E. K."/>
            <person name="Thang M."/>
            <person name="Chan C."/>
        </authorList>
    </citation>
    <scope>NUCLEOTIDE SEQUENCE [LARGE SCALE GENOMIC DNA]</scope>
</reference>
<dbReference type="CDD" id="cd00030">
    <property type="entry name" value="C2"/>
    <property type="match status" value="1"/>
</dbReference>
<sequence length="745" mass="80837">LEHRLHGRPGSRRRRSRGRQRRRGAKPGERPRPGRPRPRHLRARRPPAPPPPAYCYCSASSYPAWAEASAASDSMGMGSVLFWRPAGTALAAAAAAVQLSSRWRPVGALVAACSFLWAATLLFERGLGMLAGWGIGKTPKRFWWTIDRIRVWPSLSWDPGCWSEICVVGWTWHNPPGFRHGACRDRGSEWDSATDYILQIDRLTLRLELGSVLAAVRRKKAICVDKLHIEGLRFRTVRNREAELNLWAALDLPDDDVNVSAILEKSRRLGGMNHVQQDGPGAPKETSTSLKPLPAIATKATRKAARFWKPQWFRGGELGQNGSSPPGGLAGGSVGSRRQAGPPGGCLDGLRALLPAGYAPSAGGGAATCSGAVEAGGGGPGPEEPEAHSGEYVEFAIGDKRRRPRWGVPVRFDIRKLVAENVELWILDLLTVDAHRSAATLDSKIQLPYLLVERERLERGDPRRAGAGLEEIGWPGDGVHGVYLGELVWVLIAEVVPLAVVSAPSRLLKNALFAAGVGIQDVTRRLGAGAIELAYNAAHYTSEVLSPHHEDAAELQDACRIHVHLIKGRNMTVNGKRVNVSAHLELNSGAAPTLRRGCASRQLDDLLASSARIVSLARADSAVRLWTKFPKWDEHFYLGPVTSIERCTLRISCIDSSGGGVFGQVLLPVSSFRITDSSIDRQGDMVGWFPLEPTSGTRCTGQLKLGLRVLGADKLAGWDASPAASREPLSGRLSFRIPGFSRRSE</sequence>
<feature type="compositionally biased region" description="Basic residues" evidence="1">
    <location>
        <begin position="1"/>
        <end position="25"/>
    </location>
</feature>
<evidence type="ECO:0008006" key="4">
    <source>
        <dbReference type="Google" id="ProtNLM"/>
    </source>
</evidence>
<feature type="region of interest" description="Disordered" evidence="1">
    <location>
        <begin position="314"/>
        <end position="342"/>
    </location>
</feature>
<protein>
    <recommendedName>
        <fullName evidence="4">C2 domain-containing protein</fullName>
    </recommendedName>
</protein>
<proteinExistence type="predicted"/>
<dbReference type="Proteomes" id="UP001189429">
    <property type="component" value="Unassembled WGS sequence"/>
</dbReference>
<feature type="compositionally biased region" description="Basic residues" evidence="1">
    <location>
        <begin position="33"/>
        <end position="45"/>
    </location>
</feature>
<dbReference type="EMBL" id="CAUYUJ010018359">
    <property type="protein sequence ID" value="CAK0882980.1"/>
    <property type="molecule type" value="Genomic_DNA"/>
</dbReference>
<accession>A0ABN9W9T0</accession>
<evidence type="ECO:0000313" key="2">
    <source>
        <dbReference type="EMBL" id="CAK0882980.1"/>
    </source>
</evidence>
<dbReference type="SUPFAM" id="SSF49562">
    <property type="entry name" value="C2 domain (Calcium/lipid-binding domain, CaLB)"/>
    <property type="match status" value="1"/>
</dbReference>
<name>A0ABN9W9T0_9DINO</name>
<evidence type="ECO:0000313" key="3">
    <source>
        <dbReference type="Proteomes" id="UP001189429"/>
    </source>
</evidence>
<gene>
    <name evidence="2" type="ORF">PCOR1329_LOCUS65316</name>
</gene>
<keyword evidence="3" id="KW-1185">Reference proteome</keyword>
<evidence type="ECO:0000256" key="1">
    <source>
        <dbReference type="SAM" id="MobiDB-lite"/>
    </source>
</evidence>
<dbReference type="Gene3D" id="2.60.40.150">
    <property type="entry name" value="C2 domain"/>
    <property type="match status" value="1"/>
</dbReference>
<dbReference type="InterPro" id="IPR035892">
    <property type="entry name" value="C2_domain_sf"/>
</dbReference>
<feature type="region of interest" description="Disordered" evidence="1">
    <location>
        <begin position="1"/>
        <end position="47"/>
    </location>
</feature>